<keyword evidence="1" id="KW-1185">Reference proteome</keyword>
<evidence type="ECO:0000313" key="1">
    <source>
        <dbReference type="Proteomes" id="UP000001819"/>
    </source>
</evidence>
<reference evidence="2" key="1">
    <citation type="submission" date="2025-08" db="UniProtKB">
        <authorList>
            <consortium name="RefSeq"/>
        </authorList>
    </citation>
    <scope>IDENTIFICATION</scope>
    <source>
        <strain evidence="2">MV-25-SWS-2005</strain>
        <tissue evidence="2">Whole body</tissue>
    </source>
</reference>
<dbReference type="AlphaFoldDB" id="A0A6I8W5Y6"/>
<dbReference type="ExpressionAtlas" id="A0A6I8W5Y6">
    <property type="expression patterns" value="baseline"/>
</dbReference>
<name>A0A6I8W5Y6_DROPS</name>
<dbReference type="InterPro" id="IPR011992">
    <property type="entry name" value="EF-hand-dom_pair"/>
</dbReference>
<proteinExistence type="predicted"/>
<dbReference type="KEGG" id="dpo:6901567"/>
<accession>A0A6I8W5Y6</accession>
<evidence type="ECO:0000313" key="2">
    <source>
        <dbReference type="RefSeq" id="XP_033238758.1"/>
    </source>
</evidence>
<dbReference type="RefSeq" id="XP_033238758.1">
    <property type="nucleotide sequence ID" value="XM_033382867.1"/>
</dbReference>
<sequence length="266" mass="31278">MCIYPVYVDTITVIAQIMGSAASRRLSAAEKAVIQAESGFSIFRIGYLFDIYESLRKKNGVVQKKDLMHCPPLAGHPLANAILDRRLNPSKGFRHFINTLEPFQRRTPVERKLLALLRLFDNNADDKLSSDECFDLLLRLPCTQREFRAMRRKLNRMLVEKAKECARKMVRQRAERQAERMVKEEAFKLVPEWDQKHQNKKKSKMKAQKMPQKQFEEEEDLISTWDQIHFEDLIYITRGMDLQDSLSLRFPQATEPTCPHAHWQWE</sequence>
<dbReference type="SUPFAM" id="SSF47473">
    <property type="entry name" value="EF-hand"/>
    <property type="match status" value="1"/>
</dbReference>
<dbReference type="InParanoid" id="A0A6I8W5Y6"/>
<protein>
    <submittedName>
        <fullName evidence="2">Uncharacterized protein isoform X1</fullName>
    </submittedName>
</protein>
<gene>
    <name evidence="2" type="primary">LOC6901567</name>
</gene>
<organism evidence="1 2">
    <name type="scientific">Drosophila pseudoobscura pseudoobscura</name>
    <name type="common">Fruit fly</name>
    <dbReference type="NCBI Taxonomy" id="46245"/>
    <lineage>
        <taxon>Eukaryota</taxon>
        <taxon>Metazoa</taxon>
        <taxon>Ecdysozoa</taxon>
        <taxon>Arthropoda</taxon>
        <taxon>Hexapoda</taxon>
        <taxon>Insecta</taxon>
        <taxon>Pterygota</taxon>
        <taxon>Neoptera</taxon>
        <taxon>Endopterygota</taxon>
        <taxon>Diptera</taxon>
        <taxon>Brachycera</taxon>
        <taxon>Muscomorpha</taxon>
        <taxon>Ephydroidea</taxon>
        <taxon>Drosophilidae</taxon>
        <taxon>Drosophila</taxon>
        <taxon>Sophophora</taxon>
    </lineage>
</organism>
<dbReference type="Proteomes" id="UP000001819">
    <property type="component" value="Chromosome X"/>
</dbReference>
<dbReference type="Gene3D" id="1.10.238.10">
    <property type="entry name" value="EF-hand"/>
    <property type="match status" value="1"/>
</dbReference>